<feature type="compositionally biased region" description="Basic and acidic residues" evidence="1">
    <location>
        <begin position="372"/>
        <end position="381"/>
    </location>
</feature>
<dbReference type="PANTHER" id="PTHR10963:SF24">
    <property type="entry name" value="GLYCOSIDASE C21B10.07-RELATED"/>
    <property type="match status" value="1"/>
</dbReference>
<dbReference type="InterPro" id="IPR000757">
    <property type="entry name" value="Beta-glucanase-like"/>
</dbReference>
<dbReference type="EMBL" id="JAADJZ010000012">
    <property type="protein sequence ID" value="KAF2870962.1"/>
    <property type="molecule type" value="Genomic_DNA"/>
</dbReference>
<feature type="compositionally biased region" description="Gly residues" evidence="1">
    <location>
        <begin position="390"/>
        <end position="401"/>
    </location>
</feature>
<dbReference type="InterPro" id="IPR013320">
    <property type="entry name" value="ConA-like_dom_sf"/>
</dbReference>
<dbReference type="GO" id="GO:0030246">
    <property type="term" value="F:carbohydrate binding"/>
    <property type="evidence" value="ECO:0007669"/>
    <property type="project" value="UniProtKB-KW"/>
</dbReference>
<dbReference type="GO" id="GO:0004553">
    <property type="term" value="F:hydrolase activity, hydrolyzing O-glycosyl compounds"/>
    <property type="evidence" value="ECO:0007669"/>
    <property type="project" value="InterPro"/>
</dbReference>
<dbReference type="Pfam" id="PF26113">
    <property type="entry name" value="GH16_XgeA"/>
    <property type="match status" value="1"/>
</dbReference>
<dbReference type="PANTHER" id="PTHR10963">
    <property type="entry name" value="GLYCOSYL HYDROLASE-RELATED"/>
    <property type="match status" value="1"/>
</dbReference>
<dbReference type="CDD" id="cd02181">
    <property type="entry name" value="GH16_fungal_Lam16A_glucanase"/>
    <property type="match status" value="1"/>
</dbReference>
<feature type="domain" description="GH16" evidence="3">
    <location>
        <begin position="21"/>
        <end position="334"/>
    </location>
</feature>
<comment type="caution">
    <text evidence="4">The sequence shown here is derived from an EMBL/GenBank/DDBJ whole genome shotgun (WGS) entry which is preliminary data.</text>
</comment>
<evidence type="ECO:0000256" key="2">
    <source>
        <dbReference type="SAM" id="SignalP"/>
    </source>
</evidence>
<accession>A0A7C8ME00</accession>
<keyword evidence="2" id="KW-0732">Signal</keyword>
<feature type="signal peptide" evidence="2">
    <location>
        <begin position="1"/>
        <end position="21"/>
    </location>
</feature>
<dbReference type="OrthoDB" id="192832at2759"/>
<dbReference type="SUPFAM" id="SSF49899">
    <property type="entry name" value="Concanavalin A-like lectins/glucanases"/>
    <property type="match status" value="1"/>
</dbReference>
<dbReference type="InterPro" id="IPR050546">
    <property type="entry name" value="Glycosyl_Hydrlase_16"/>
</dbReference>
<evidence type="ECO:0000256" key="1">
    <source>
        <dbReference type="SAM" id="MobiDB-lite"/>
    </source>
</evidence>
<sequence length="401" mass="42799">MRTPTLSTALAAVFAVSGTLSTAHDAPAPAPYTLTDDLSYENFFANFELFSGPDPTKGFVSYQNLTAAIDQQLIGYLDDTQSVYMGVDFANKTPGGRPSVRLESTKSWNHGLLLADIKHMPDSTCGTWPAFWLLGAKDEWPQGGEIDVLEGVNDYENNAVTLHTGADCVVDNSTMGSAQASADGVDAGFSGFLVTDDCDVNAADQSKNKGCSIAAPAHAPGSSNSSTSSSSSTPSSLATYGTAFNAAGGGIYALEWLPTSIIVWFIPSSSSSTTNPLYTSLLTTSSPDPSTFGVPIARFQGHGCDMAAKFRDLKIVFDTTFCGEWAGQEWDKSCKAKTGVSTCEAYVRENPEVFESAFWEVGALKWFQRGRGRDRDRERERGRRVRGLRRGGGGRIGEGSG</sequence>
<feature type="chain" id="PRO_5028860819" evidence="2">
    <location>
        <begin position="22"/>
        <end position="401"/>
    </location>
</feature>
<keyword evidence="5" id="KW-1185">Reference proteome</keyword>
<evidence type="ECO:0000259" key="3">
    <source>
        <dbReference type="PROSITE" id="PS51762"/>
    </source>
</evidence>
<dbReference type="PROSITE" id="PS51762">
    <property type="entry name" value="GH16_2"/>
    <property type="match status" value="1"/>
</dbReference>
<organism evidence="4 5">
    <name type="scientific">Massariosphaeria phaeospora</name>
    <dbReference type="NCBI Taxonomy" id="100035"/>
    <lineage>
        <taxon>Eukaryota</taxon>
        <taxon>Fungi</taxon>
        <taxon>Dikarya</taxon>
        <taxon>Ascomycota</taxon>
        <taxon>Pezizomycotina</taxon>
        <taxon>Dothideomycetes</taxon>
        <taxon>Pleosporomycetidae</taxon>
        <taxon>Pleosporales</taxon>
        <taxon>Pleosporales incertae sedis</taxon>
        <taxon>Massariosphaeria</taxon>
    </lineage>
</organism>
<dbReference type="Gene3D" id="2.60.120.200">
    <property type="match status" value="1"/>
</dbReference>
<dbReference type="Proteomes" id="UP000481861">
    <property type="component" value="Unassembled WGS sequence"/>
</dbReference>
<protein>
    <submittedName>
        <fullName evidence="4">Concanavalin A-like lectin/glucanase domain-containing protein</fullName>
    </submittedName>
</protein>
<dbReference type="GO" id="GO:0009251">
    <property type="term" value="P:glucan catabolic process"/>
    <property type="evidence" value="ECO:0007669"/>
    <property type="project" value="TreeGrafter"/>
</dbReference>
<gene>
    <name evidence="4" type="ORF">BDV95DRAFT_544668</name>
</gene>
<feature type="region of interest" description="Disordered" evidence="1">
    <location>
        <begin position="372"/>
        <end position="401"/>
    </location>
</feature>
<proteinExistence type="predicted"/>
<evidence type="ECO:0000313" key="4">
    <source>
        <dbReference type="EMBL" id="KAF2870962.1"/>
    </source>
</evidence>
<name>A0A7C8ME00_9PLEO</name>
<keyword evidence="4" id="KW-0430">Lectin</keyword>
<evidence type="ECO:0000313" key="5">
    <source>
        <dbReference type="Proteomes" id="UP000481861"/>
    </source>
</evidence>
<dbReference type="AlphaFoldDB" id="A0A7C8ME00"/>
<reference evidence="4 5" key="1">
    <citation type="submission" date="2020-01" db="EMBL/GenBank/DDBJ databases">
        <authorList>
            <consortium name="DOE Joint Genome Institute"/>
            <person name="Haridas S."/>
            <person name="Albert R."/>
            <person name="Binder M."/>
            <person name="Bloem J."/>
            <person name="Labutti K."/>
            <person name="Salamov A."/>
            <person name="Andreopoulos B."/>
            <person name="Baker S.E."/>
            <person name="Barry K."/>
            <person name="Bills G."/>
            <person name="Bluhm B.H."/>
            <person name="Cannon C."/>
            <person name="Castanera R."/>
            <person name="Culley D.E."/>
            <person name="Daum C."/>
            <person name="Ezra D."/>
            <person name="Gonzalez J.B."/>
            <person name="Henrissat B."/>
            <person name="Kuo A."/>
            <person name="Liang C."/>
            <person name="Lipzen A."/>
            <person name="Lutzoni F."/>
            <person name="Magnuson J."/>
            <person name="Mondo S."/>
            <person name="Nolan M."/>
            <person name="Ohm R."/>
            <person name="Pangilinan J."/>
            <person name="Park H.-J.H."/>
            <person name="Ramirez L."/>
            <person name="Alfaro M."/>
            <person name="Sun H."/>
            <person name="Tritt A."/>
            <person name="Yoshinaga Y."/>
            <person name="Zwiers L.-H.L."/>
            <person name="Turgeon B.G."/>
            <person name="Goodwin S.B."/>
            <person name="Spatafora J.W."/>
            <person name="Crous P.W."/>
            <person name="Grigoriev I.V."/>
        </authorList>
    </citation>
    <scope>NUCLEOTIDE SEQUENCE [LARGE SCALE GENOMIC DNA]</scope>
    <source>
        <strain evidence="4 5">CBS 611.86</strain>
    </source>
</reference>